<comment type="caution">
    <text evidence="1">The sequence shown here is derived from an EMBL/GenBank/DDBJ whole genome shotgun (WGS) entry which is preliminary data.</text>
</comment>
<organism evidence="1 2">
    <name type="scientific">Liparis tanakae</name>
    <name type="common">Tanaka's snailfish</name>
    <dbReference type="NCBI Taxonomy" id="230148"/>
    <lineage>
        <taxon>Eukaryota</taxon>
        <taxon>Metazoa</taxon>
        <taxon>Chordata</taxon>
        <taxon>Craniata</taxon>
        <taxon>Vertebrata</taxon>
        <taxon>Euteleostomi</taxon>
        <taxon>Actinopterygii</taxon>
        <taxon>Neopterygii</taxon>
        <taxon>Teleostei</taxon>
        <taxon>Neoteleostei</taxon>
        <taxon>Acanthomorphata</taxon>
        <taxon>Eupercaria</taxon>
        <taxon>Perciformes</taxon>
        <taxon>Cottioidei</taxon>
        <taxon>Cottales</taxon>
        <taxon>Liparidae</taxon>
        <taxon>Liparis</taxon>
    </lineage>
</organism>
<evidence type="ECO:0000313" key="1">
    <source>
        <dbReference type="EMBL" id="TNN70390.1"/>
    </source>
</evidence>
<dbReference type="Proteomes" id="UP000314294">
    <property type="component" value="Unassembled WGS sequence"/>
</dbReference>
<name>A0A4Z2HXY0_9TELE</name>
<dbReference type="AlphaFoldDB" id="A0A4Z2HXY0"/>
<evidence type="ECO:0000313" key="2">
    <source>
        <dbReference type="Proteomes" id="UP000314294"/>
    </source>
</evidence>
<protein>
    <submittedName>
        <fullName evidence="1">Uncharacterized protein</fullName>
    </submittedName>
</protein>
<reference evidence="1 2" key="1">
    <citation type="submission" date="2019-03" db="EMBL/GenBank/DDBJ databases">
        <title>First draft genome of Liparis tanakae, snailfish: a comprehensive survey of snailfish specific genes.</title>
        <authorList>
            <person name="Kim W."/>
            <person name="Song I."/>
            <person name="Jeong J.-H."/>
            <person name="Kim D."/>
            <person name="Kim S."/>
            <person name="Ryu S."/>
            <person name="Song J.Y."/>
            <person name="Lee S.K."/>
        </authorList>
    </citation>
    <scope>NUCLEOTIDE SEQUENCE [LARGE SCALE GENOMIC DNA]</scope>
    <source>
        <tissue evidence="1">Muscle</tissue>
    </source>
</reference>
<dbReference type="EMBL" id="SRLO01000164">
    <property type="protein sequence ID" value="TNN70390.1"/>
    <property type="molecule type" value="Genomic_DNA"/>
</dbReference>
<accession>A0A4Z2HXY0</accession>
<gene>
    <name evidence="1" type="ORF">EYF80_019416</name>
</gene>
<keyword evidence="2" id="KW-1185">Reference proteome</keyword>
<sequence length="132" mass="15168">MPRAVRLEMAPNIIVKQDIPKLEDLTGGQVLLLGQAVGCSEEFIPRFWWRVDGVEEVENEVMSIDGVLIFSIIYRKQQAKNLTYLFGKKTVHHKYHNPIKAAKDAEQTHPAKDCQEEEMQQPCYHCTANLMQ</sequence>
<proteinExistence type="predicted"/>